<accession>A0A1G2FFC0</accession>
<reference evidence="2 3" key="1">
    <citation type="journal article" date="2016" name="Nat. Commun.">
        <title>Thousands of microbial genomes shed light on interconnected biogeochemical processes in an aquifer system.</title>
        <authorList>
            <person name="Anantharaman K."/>
            <person name="Brown C.T."/>
            <person name="Hug L.A."/>
            <person name="Sharon I."/>
            <person name="Castelle C.J."/>
            <person name="Probst A.J."/>
            <person name="Thomas B.C."/>
            <person name="Singh A."/>
            <person name="Wilkins M.J."/>
            <person name="Karaoz U."/>
            <person name="Brodie E.L."/>
            <person name="Williams K.H."/>
            <person name="Hubbard S.S."/>
            <person name="Banfield J.F."/>
        </authorList>
    </citation>
    <scope>NUCLEOTIDE SEQUENCE [LARGE SCALE GENOMIC DNA]</scope>
</reference>
<dbReference type="Proteomes" id="UP000177061">
    <property type="component" value="Unassembled WGS sequence"/>
</dbReference>
<feature type="transmembrane region" description="Helical" evidence="1">
    <location>
        <begin position="60"/>
        <end position="86"/>
    </location>
</feature>
<dbReference type="AlphaFoldDB" id="A0A1G2FFC0"/>
<comment type="caution">
    <text evidence="2">The sequence shown here is derived from an EMBL/GenBank/DDBJ whole genome shotgun (WGS) entry which is preliminary data.</text>
</comment>
<keyword evidence="1" id="KW-0812">Transmembrane</keyword>
<evidence type="ECO:0000313" key="3">
    <source>
        <dbReference type="Proteomes" id="UP000177061"/>
    </source>
</evidence>
<evidence type="ECO:0000256" key="1">
    <source>
        <dbReference type="SAM" id="Phobius"/>
    </source>
</evidence>
<keyword evidence="1" id="KW-1133">Transmembrane helix</keyword>
<feature type="transmembrane region" description="Helical" evidence="1">
    <location>
        <begin position="140"/>
        <end position="163"/>
    </location>
</feature>
<proteinExistence type="predicted"/>
<feature type="transmembrane region" description="Helical" evidence="1">
    <location>
        <begin position="106"/>
        <end position="128"/>
    </location>
</feature>
<keyword evidence="1" id="KW-0472">Membrane</keyword>
<dbReference type="STRING" id="1801997.A3J64_03100"/>
<organism evidence="2 3">
    <name type="scientific">Candidatus Portnoybacteria bacterium RIFCSPHIGHO2_12_FULL_38_9</name>
    <dbReference type="NCBI Taxonomy" id="1801997"/>
    <lineage>
        <taxon>Bacteria</taxon>
        <taxon>Candidatus Portnoyibacteriota</taxon>
    </lineage>
</organism>
<gene>
    <name evidence="2" type="ORF">A3J64_03100</name>
</gene>
<evidence type="ECO:0008006" key="4">
    <source>
        <dbReference type="Google" id="ProtNLM"/>
    </source>
</evidence>
<dbReference type="EMBL" id="MHNB01000028">
    <property type="protein sequence ID" value="OGZ36308.1"/>
    <property type="molecule type" value="Genomic_DNA"/>
</dbReference>
<protein>
    <recommendedName>
        <fullName evidence="4">Rod shape-determining protein MreD</fullName>
    </recommendedName>
</protein>
<name>A0A1G2FFC0_9BACT</name>
<sequence>MKLFFVIFVLLLTAILQAGLAPFLKIFGNSPNLIFILILSLAVLTFYQPADKILITEKQLWISVILAGLSADLFSILPMGFLSLSFLGAIYSVSWFSGNVFGRLNFWTLLILVLIATLFYNLILIGLIRLIIGELTLGRPLFYSVFLEIVYNIILVWLIFYGIKKIFGQNRYTSRH</sequence>
<evidence type="ECO:0000313" key="2">
    <source>
        <dbReference type="EMBL" id="OGZ36308.1"/>
    </source>
</evidence>
<feature type="transmembrane region" description="Helical" evidence="1">
    <location>
        <begin position="30"/>
        <end position="48"/>
    </location>
</feature>